<evidence type="ECO:0000256" key="7">
    <source>
        <dbReference type="SAM" id="Coils"/>
    </source>
</evidence>
<evidence type="ECO:0000256" key="9">
    <source>
        <dbReference type="SAM" id="Phobius"/>
    </source>
</evidence>
<gene>
    <name evidence="10" type="ORF">LNINA_LOCUS5291</name>
</gene>
<dbReference type="Gene3D" id="1.20.5.340">
    <property type="match status" value="1"/>
</dbReference>
<proteinExistence type="predicted"/>
<dbReference type="GO" id="GO:0031985">
    <property type="term" value="C:Golgi cisterna"/>
    <property type="evidence" value="ECO:0007669"/>
    <property type="project" value="TreeGrafter"/>
</dbReference>
<evidence type="ECO:0000256" key="1">
    <source>
        <dbReference type="ARBA" id="ARBA00004409"/>
    </source>
</evidence>
<evidence type="ECO:0000313" key="10">
    <source>
        <dbReference type="EMBL" id="CAK1545667.1"/>
    </source>
</evidence>
<name>A0AAV1JB19_9NEOP</name>
<feature type="coiled-coil region" evidence="7">
    <location>
        <begin position="142"/>
        <end position="303"/>
    </location>
</feature>
<evidence type="ECO:0008006" key="12">
    <source>
        <dbReference type="Google" id="ProtNLM"/>
    </source>
</evidence>
<keyword evidence="4" id="KW-0333">Golgi apparatus</keyword>
<accession>A0AAV1JB19</accession>
<feature type="region of interest" description="Disordered" evidence="8">
    <location>
        <begin position="30"/>
        <end position="118"/>
    </location>
</feature>
<dbReference type="GO" id="GO:0000139">
    <property type="term" value="C:Golgi membrane"/>
    <property type="evidence" value="ECO:0007669"/>
    <property type="project" value="UniProtKB-SubCell"/>
</dbReference>
<feature type="transmembrane region" description="Helical" evidence="9">
    <location>
        <begin position="550"/>
        <end position="571"/>
    </location>
</feature>
<dbReference type="PANTHER" id="PTHR13815:SF7">
    <property type="entry name" value="GOLGIN SUBFAMILY A MEMBER 5"/>
    <property type="match status" value="1"/>
</dbReference>
<keyword evidence="6 9" id="KW-0472">Membrane</keyword>
<keyword evidence="5 7" id="KW-0175">Coiled coil</keyword>
<feature type="coiled-coil region" evidence="7">
    <location>
        <begin position="328"/>
        <end position="443"/>
    </location>
</feature>
<keyword evidence="2 9" id="KW-0812">Transmembrane</keyword>
<dbReference type="InterPro" id="IPR019177">
    <property type="entry name" value="Golgin_subfamily_A_member_5"/>
</dbReference>
<dbReference type="AlphaFoldDB" id="A0AAV1JB19"/>
<dbReference type="Pfam" id="PF09787">
    <property type="entry name" value="Golgin_A5"/>
    <property type="match status" value="1"/>
</dbReference>
<evidence type="ECO:0000256" key="4">
    <source>
        <dbReference type="ARBA" id="ARBA00023034"/>
    </source>
</evidence>
<evidence type="ECO:0000256" key="5">
    <source>
        <dbReference type="ARBA" id="ARBA00023054"/>
    </source>
</evidence>
<feature type="compositionally biased region" description="Polar residues" evidence="8">
    <location>
        <begin position="30"/>
        <end position="41"/>
    </location>
</feature>
<evidence type="ECO:0000256" key="8">
    <source>
        <dbReference type="SAM" id="MobiDB-lite"/>
    </source>
</evidence>
<protein>
    <recommendedName>
        <fullName evidence="12">Golgin-84</fullName>
    </recommendedName>
</protein>
<sequence>MSWFADLAGRAETLLNNLDEQTGAVLRNNGSALKNRPQSPAFTEASLGQRKRLSPKLPKRNSIDSKSTYAPAINHQSRSTIKGSLDNVRQPPERRRRSPARKPIQHVTPNQNGPKPLNNDYDHCGLRKRRFSLPTDLELVNHESLTYDLQNLEVENAMLKNELNVVNREVADLIDTLKSTEDELNQVHDKLETLEKTNQRLSLDKEGLLVQLDDLRSKIEEVSVVELSQYRSEKLALDKENTRLQEKNSDLENVIRNLTDELHNRNSAHTKIENDLRHAQMQVSELEQGCEKRQLECIRLEREWEAYKLRVKSMLTSKDNEIKTLREGSDMNQDTKDLIEEIDKLKDEREELSQILSRVKSECSDMKKQISQLESRHSNAERVVTALRDAMKEERAARNKAEAQVNSLSKELKSFQFQTGQTIVNLRTALHDKEEELMNLKEASSDPTSDTSALNVGDYDVMHSIENEKIQFLTQTVVQKQGKIDALLADNNMLKIQLDKLESKYKSEMAALRANSHSIIHLQEERRTRTSSPLAKLSLRMGLIIKRFPILRIFIVFYMIGLHFWVMTVLLSSTPENYIRPSKS</sequence>
<evidence type="ECO:0000256" key="2">
    <source>
        <dbReference type="ARBA" id="ARBA00022692"/>
    </source>
</evidence>
<dbReference type="GO" id="GO:0000301">
    <property type="term" value="P:retrograde transport, vesicle recycling within Golgi"/>
    <property type="evidence" value="ECO:0007669"/>
    <property type="project" value="TreeGrafter"/>
</dbReference>
<feature type="coiled-coil region" evidence="7">
    <location>
        <begin position="484"/>
        <end position="511"/>
    </location>
</feature>
<evidence type="ECO:0000313" key="11">
    <source>
        <dbReference type="Proteomes" id="UP001497472"/>
    </source>
</evidence>
<keyword evidence="3 9" id="KW-1133">Transmembrane helix</keyword>
<evidence type="ECO:0000256" key="3">
    <source>
        <dbReference type="ARBA" id="ARBA00022989"/>
    </source>
</evidence>
<dbReference type="PANTHER" id="PTHR13815">
    <property type="entry name" value="GOLGIN-84"/>
    <property type="match status" value="1"/>
</dbReference>
<dbReference type="Gene3D" id="1.10.287.1490">
    <property type="match status" value="1"/>
</dbReference>
<evidence type="ECO:0000256" key="6">
    <source>
        <dbReference type="ARBA" id="ARBA00023136"/>
    </source>
</evidence>
<comment type="caution">
    <text evidence="10">The sequence shown here is derived from an EMBL/GenBank/DDBJ whole genome shotgun (WGS) entry which is preliminary data.</text>
</comment>
<feature type="compositionally biased region" description="Basic residues" evidence="8">
    <location>
        <begin position="49"/>
        <end position="59"/>
    </location>
</feature>
<comment type="subcellular location">
    <subcellularLocation>
        <location evidence="1">Golgi apparatus membrane</location>
        <topology evidence="1">Single-pass type IV membrane protein</topology>
    </subcellularLocation>
</comment>
<feature type="compositionally biased region" description="Basic residues" evidence="8">
    <location>
        <begin position="94"/>
        <end position="104"/>
    </location>
</feature>
<dbReference type="Proteomes" id="UP001497472">
    <property type="component" value="Unassembled WGS sequence"/>
</dbReference>
<reference evidence="10 11" key="1">
    <citation type="submission" date="2023-11" db="EMBL/GenBank/DDBJ databases">
        <authorList>
            <person name="Okamura Y."/>
        </authorList>
    </citation>
    <scope>NUCLEOTIDE SEQUENCE [LARGE SCALE GENOMIC DNA]</scope>
</reference>
<keyword evidence="11" id="KW-1185">Reference proteome</keyword>
<organism evidence="10 11">
    <name type="scientific">Leptosia nina</name>
    <dbReference type="NCBI Taxonomy" id="320188"/>
    <lineage>
        <taxon>Eukaryota</taxon>
        <taxon>Metazoa</taxon>
        <taxon>Ecdysozoa</taxon>
        <taxon>Arthropoda</taxon>
        <taxon>Hexapoda</taxon>
        <taxon>Insecta</taxon>
        <taxon>Pterygota</taxon>
        <taxon>Neoptera</taxon>
        <taxon>Endopterygota</taxon>
        <taxon>Lepidoptera</taxon>
        <taxon>Glossata</taxon>
        <taxon>Ditrysia</taxon>
        <taxon>Papilionoidea</taxon>
        <taxon>Pieridae</taxon>
        <taxon>Pierinae</taxon>
        <taxon>Leptosia</taxon>
    </lineage>
</organism>
<dbReference type="EMBL" id="CAVLEF010000007">
    <property type="protein sequence ID" value="CAK1545667.1"/>
    <property type="molecule type" value="Genomic_DNA"/>
</dbReference>
<dbReference type="GO" id="GO:0007030">
    <property type="term" value="P:Golgi organization"/>
    <property type="evidence" value="ECO:0007669"/>
    <property type="project" value="InterPro"/>
</dbReference>
<feature type="compositionally biased region" description="Polar residues" evidence="8">
    <location>
        <begin position="64"/>
        <end position="82"/>
    </location>
</feature>